<dbReference type="AlphaFoldDB" id="D7MPH3"/>
<accession>D7MPH3</accession>
<organism evidence="2">
    <name type="scientific">Arabidopsis lyrata subsp. lyrata</name>
    <name type="common">Lyre-leaved rock-cress</name>
    <dbReference type="NCBI Taxonomy" id="81972"/>
    <lineage>
        <taxon>Eukaryota</taxon>
        <taxon>Viridiplantae</taxon>
        <taxon>Streptophyta</taxon>
        <taxon>Embryophyta</taxon>
        <taxon>Tracheophyta</taxon>
        <taxon>Spermatophyta</taxon>
        <taxon>Magnoliopsida</taxon>
        <taxon>eudicotyledons</taxon>
        <taxon>Gunneridae</taxon>
        <taxon>Pentapetalae</taxon>
        <taxon>rosids</taxon>
        <taxon>malvids</taxon>
        <taxon>Brassicales</taxon>
        <taxon>Brassicaceae</taxon>
        <taxon>Camelineae</taxon>
        <taxon>Arabidopsis</taxon>
    </lineage>
</organism>
<dbReference type="SUPFAM" id="SSF50249">
    <property type="entry name" value="Nucleic acid-binding proteins"/>
    <property type="match status" value="2"/>
</dbReference>
<dbReference type="Gramene" id="Al_scaffold_0008_1343">
    <property type="protein sequence ID" value="Al_scaffold_0008_1343"/>
    <property type="gene ID" value="Al_scaffold_0008_1343"/>
</dbReference>
<evidence type="ECO:0000313" key="1">
    <source>
        <dbReference type="EMBL" id="EFH40283.1"/>
    </source>
</evidence>
<dbReference type="Gene3D" id="2.40.50.140">
    <property type="entry name" value="Nucleic acid-binding proteins"/>
    <property type="match status" value="2"/>
</dbReference>
<evidence type="ECO:0000313" key="2">
    <source>
        <dbReference type="Proteomes" id="UP000008694"/>
    </source>
</evidence>
<name>D7MPH3_ARALL</name>
<gene>
    <name evidence="1" type="ORF">ARALYDRAFT_684523</name>
</gene>
<dbReference type="InterPro" id="IPR012340">
    <property type="entry name" value="NA-bd_OB-fold"/>
</dbReference>
<dbReference type="PANTHER" id="PTHR47165">
    <property type="entry name" value="OS03G0429900 PROTEIN"/>
    <property type="match status" value="1"/>
</dbReference>
<dbReference type="Proteomes" id="UP000008694">
    <property type="component" value="Unassembled WGS sequence"/>
</dbReference>
<protein>
    <submittedName>
        <fullName evidence="1">Predicted protein</fullName>
    </submittedName>
</protein>
<keyword evidence="2" id="KW-1185">Reference proteome</keyword>
<proteinExistence type="predicted"/>
<dbReference type="HOGENOM" id="CLU_633652_0_0_1"/>
<reference evidence="2" key="1">
    <citation type="journal article" date="2011" name="Nat. Genet.">
        <title>The Arabidopsis lyrata genome sequence and the basis of rapid genome size change.</title>
        <authorList>
            <person name="Hu T.T."/>
            <person name="Pattyn P."/>
            <person name="Bakker E.G."/>
            <person name="Cao J."/>
            <person name="Cheng J.-F."/>
            <person name="Clark R.M."/>
            <person name="Fahlgren N."/>
            <person name="Fawcett J.A."/>
            <person name="Grimwood J."/>
            <person name="Gundlach H."/>
            <person name="Haberer G."/>
            <person name="Hollister J.D."/>
            <person name="Ossowski S."/>
            <person name="Ottilar R.P."/>
            <person name="Salamov A.A."/>
            <person name="Schneeberger K."/>
            <person name="Spannagl M."/>
            <person name="Wang X."/>
            <person name="Yang L."/>
            <person name="Nasrallah M.E."/>
            <person name="Bergelson J."/>
            <person name="Carrington J.C."/>
            <person name="Gaut B.S."/>
            <person name="Schmutz J."/>
            <person name="Mayer K.F.X."/>
            <person name="Van de Peer Y."/>
            <person name="Grigoriev I.V."/>
            <person name="Nordborg M."/>
            <person name="Weigel D."/>
            <person name="Guo Y.-L."/>
        </authorList>
    </citation>
    <scope>NUCLEOTIDE SEQUENCE [LARGE SCALE GENOMIC DNA]</scope>
    <source>
        <strain evidence="2">cv. MN47</strain>
    </source>
</reference>
<dbReference type="PANTHER" id="PTHR47165:SF4">
    <property type="entry name" value="OS03G0429900 PROTEIN"/>
    <property type="match status" value="1"/>
</dbReference>
<dbReference type="STRING" id="81972.D7MPH3"/>
<dbReference type="EMBL" id="GL348720">
    <property type="protein sequence ID" value="EFH40283.1"/>
    <property type="molecule type" value="Genomic_DNA"/>
</dbReference>
<sequence>MYLMNAPNLNLATYVAFDDLQLGMHAQHVVARIVRMWEVHTEIRTVTDRHVFLGHSLLLLDEKIAKEKFRVHNHAHLVGLANTNLALPAVNPTILDALHAGTLFLDGTIYTRFFFNQHIAPISKFTNWINQTFTIIDVAANTPKMETTCIAKLCEFTSKRVQHDAYFLCQATVVDVLSTYGWNNMTCTTCLGTLEPHQNSLLCSNCQDTNVYKNDRFHVALAVLDGSDIATFIVSSYDLMHLICRISYEKLHTKVNETIFPDLSTYMDDLIGNHFLFEIKITAFNFSEVNRSFTVARIPNFPGHAQYFIAIATYDQSKPLPKLYRVELDVHDGEHGATFVILEKEMRKLTNKTATTFMEEKGNKGNNNILPTCLSDLAGKHFCFQIRVSPLNYTPKNQNFMVSNISYKDFDEGWSTFEELNPNKKPTTTSTIS</sequence>